<accession>A0A1S4VLA6</accession>
<dbReference type="SUPFAM" id="SSF54862">
    <property type="entry name" value="4Fe-4S ferredoxins"/>
    <property type="match status" value="1"/>
</dbReference>
<name>A0A1S4VLA6_9MYCO</name>
<dbReference type="PRINTS" id="PR00352">
    <property type="entry name" value="3FE4SFRDOXIN"/>
</dbReference>
<evidence type="ECO:0000256" key="3">
    <source>
        <dbReference type="ARBA" id="ARBA00022723"/>
    </source>
</evidence>
<evidence type="ECO:0000256" key="6">
    <source>
        <dbReference type="ARBA" id="ARBA00023014"/>
    </source>
</evidence>
<dbReference type="InterPro" id="IPR001080">
    <property type="entry name" value="3Fe4S_ferredoxin"/>
</dbReference>
<organism evidence="9 10">
    <name type="scientific">Mycobacteroides saopaulense</name>
    <dbReference type="NCBI Taxonomy" id="1578165"/>
    <lineage>
        <taxon>Bacteria</taxon>
        <taxon>Bacillati</taxon>
        <taxon>Actinomycetota</taxon>
        <taxon>Actinomycetes</taxon>
        <taxon>Mycobacteriales</taxon>
        <taxon>Mycobacteriaceae</taxon>
        <taxon>Mycobacteroides</taxon>
    </lineage>
</organism>
<dbReference type="KEGG" id="msao:MYCSP_22605"/>
<dbReference type="STRING" id="1578165.BKG68_13640"/>
<evidence type="ECO:0000256" key="4">
    <source>
        <dbReference type="ARBA" id="ARBA00022982"/>
    </source>
</evidence>
<dbReference type="Pfam" id="PF13459">
    <property type="entry name" value="Fer4_15"/>
    <property type="match status" value="1"/>
</dbReference>
<evidence type="ECO:0000256" key="7">
    <source>
        <dbReference type="ARBA" id="ARBA00023291"/>
    </source>
</evidence>
<evidence type="ECO:0000256" key="8">
    <source>
        <dbReference type="RuleBase" id="RU368020"/>
    </source>
</evidence>
<dbReference type="PANTHER" id="PTHR36923">
    <property type="entry name" value="FERREDOXIN"/>
    <property type="match status" value="1"/>
</dbReference>
<reference evidence="9 10" key="1">
    <citation type="submission" date="2016-12" db="EMBL/GenBank/DDBJ databases">
        <title>The new phylogeny of genus Mycobacterium.</title>
        <authorList>
            <person name="Tortoli E."/>
            <person name="Trovato A."/>
            <person name="Cirillo D.M."/>
        </authorList>
    </citation>
    <scope>NUCLEOTIDE SEQUENCE [LARGE SCALE GENOMIC DNA]</scope>
    <source>
        <strain evidence="9 10">CCUG 66554</strain>
    </source>
</reference>
<keyword evidence="6 8" id="KW-0411">Iron-sulfur</keyword>
<dbReference type="Gene3D" id="3.30.70.20">
    <property type="match status" value="1"/>
</dbReference>
<dbReference type="GO" id="GO:0051538">
    <property type="term" value="F:3 iron, 4 sulfur cluster binding"/>
    <property type="evidence" value="ECO:0007669"/>
    <property type="project" value="UniProtKB-KW"/>
</dbReference>
<keyword evidence="4 8" id="KW-0249">Electron transport</keyword>
<protein>
    <recommendedName>
        <fullName evidence="8">Ferredoxin</fullName>
    </recommendedName>
</protein>
<comment type="function">
    <text evidence="8">Ferredoxins are iron-sulfur proteins that transfer electrons in a wide variety of metabolic reactions.</text>
</comment>
<evidence type="ECO:0000256" key="5">
    <source>
        <dbReference type="ARBA" id="ARBA00023004"/>
    </source>
</evidence>
<keyword evidence="2 8" id="KW-0813">Transport</keyword>
<evidence type="ECO:0000313" key="9">
    <source>
        <dbReference type="EMBL" id="ORB52174.1"/>
    </source>
</evidence>
<evidence type="ECO:0000313" key="10">
    <source>
        <dbReference type="Proteomes" id="UP000192434"/>
    </source>
</evidence>
<dbReference type="GO" id="GO:0009055">
    <property type="term" value="F:electron transfer activity"/>
    <property type="evidence" value="ECO:0007669"/>
    <property type="project" value="UniProtKB-UniRule"/>
</dbReference>
<keyword evidence="3 8" id="KW-0479">Metal-binding</keyword>
<keyword evidence="5 8" id="KW-0408">Iron</keyword>
<gene>
    <name evidence="9" type="ORF">BST43_19580</name>
</gene>
<keyword evidence="7" id="KW-0003">3Fe-4S</keyword>
<dbReference type="InterPro" id="IPR051269">
    <property type="entry name" value="Fe-S_cluster_ET"/>
</dbReference>
<sequence length="66" mass="7045">MTVVVDQDLCMGSRYCVTQHPDLFGEDADGTAVSLQTERLSPEQARGAAEAAHVCPAAAIEVRRLS</sequence>
<evidence type="ECO:0000256" key="2">
    <source>
        <dbReference type="ARBA" id="ARBA00022448"/>
    </source>
</evidence>
<comment type="caution">
    <text evidence="9">The sequence shown here is derived from an EMBL/GenBank/DDBJ whole genome shotgun (WGS) entry which is preliminary data.</text>
</comment>
<comment type="cofactor">
    <cofactor evidence="1">
        <name>[3Fe-4S] cluster</name>
        <dbReference type="ChEBI" id="CHEBI:21137"/>
    </cofactor>
</comment>
<dbReference type="GO" id="GO:0005506">
    <property type="term" value="F:iron ion binding"/>
    <property type="evidence" value="ECO:0007669"/>
    <property type="project" value="UniProtKB-UniRule"/>
</dbReference>
<dbReference type="PANTHER" id="PTHR36923:SF3">
    <property type="entry name" value="FERREDOXIN"/>
    <property type="match status" value="1"/>
</dbReference>
<dbReference type="EMBL" id="MVII01000028">
    <property type="protein sequence ID" value="ORB52174.1"/>
    <property type="molecule type" value="Genomic_DNA"/>
</dbReference>
<dbReference type="AlphaFoldDB" id="A0A1S4VLA6"/>
<evidence type="ECO:0000256" key="1">
    <source>
        <dbReference type="ARBA" id="ARBA00001927"/>
    </source>
</evidence>
<proteinExistence type="predicted"/>
<dbReference type="Proteomes" id="UP000192434">
    <property type="component" value="Unassembled WGS sequence"/>
</dbReference>